<dbReference type="Proteomes" id="UP001519460">
    <property type="component" value="Unassembled WGS sequence"/>
</dbReference>
<evidence type="ECO:0000313" key="2">
    <source>
        <dbReference type="Proteomes" id="UP001519460"/>
    </source>
</evidence>
<dbReference type="AlphaFoldDB" id="A0ABD0JZX8"/>
<proteinExistence type="predicted"/>
<organism evidence="1 2">
    <name type="scientific">Batillaria attramentaria</name>
    <dbReference type="NCBI Taxonomy" id="370345"/>
    <lineage>
        <taxon>Eukaryota</taxon>
        <taxon>Metazoa</taxon>
        <taxon>Spiralia</taxon>
        <taxon>Lophotrochozoa</taxon>
        <taxon>Mollusca</taxon>
        <taxon>Gastropoda</taxon>
        <taxon>Caenogastropoda</taxon>
        <taxon>Sorbeoconcha</taxon>
        <taxon>Cerithioidea</taxon>
        <taxon>Batillariidae</taxon>
        <taxon>Batillaria</taxon>
    </lineage>
</organism>
<sequence>MQEAVFSQLTEKTNCASLRDHKTEFDVSRPGYPPFTSKLHVCRLRCSYPDYYTHTQPLENNGHRSAACTRGGISFVRKPTIKLCAPPPRFNGRSKEDMTKR</sequence>
<evidence type="ECO:0000313" key="1">
    <source>
        <dbReference type="EMBL" id="KAK7480300.1"/>
    </source>
</evidence>
<protein>
    <submittedName>
        <fullName evidence="1">Uncharacterized protein</fullName>
    </submittedName>
</protein>
<gene>
    <name evidence="1" type="ORF">BaRGS_00028468</name>
</gene>
<keyword evidence="2" id="KW-1185">Reference proteome</keyword>
<dbReference type="EMBL" id="JACVVK020000284">
    <property type="protein sequence ID" value="KAK7480300.1"/>
    <property type="molecule type" value="Genomic_DNA"/>
</dbReference>
<accession>A0ABD0JZX8</accession>
<comment type="caution">
    <text evidence="1">The sequence shown here is derived from an EMBL/GenBank/DDBJ whole genome shotgun (WGS) entry which is preliminary data.</text>
</comment>
<reference evidence="1 2" key="1">
    <citation type="journal article" date="2023" name="Sci. Data">
        <title>Genome assembly of the Korean intertidal mud-creeper Batillaria attramentaria.</title>
        <authorList>
            <person name="Patra A.K."/>
            <person name="Ho P.T."/>
            <person name="Jun S."/>
            <person name="Lee S.J."/>
            <person name="Kim Y."/>
            <person name="Won Y.J."/>
        </authorList>
    </citation>
    <scope>NUCLEOTIDE SEQUENCE [LARGE SCALE GENOMIC DNA]</scope>
    <source>
        <strain evidence="1">Wonlab-2016</strain>
    </source>
</reference>
<name>A0ABD0JZX8_9CAEN</name>